<dbReference type="InterPro" id="IPR036412">
    <property type="entry name" value="HAD-like_sf"/>
</dbReference>
<dbReference type="Gene3D" id="3.40.50.1000">
    <property type="entry name" value="HAD superfamily/HAD-like"/>
    <property type="match status" value="1"/>
</dbReference>
<evidence type="ECO:0000313" key="2">
    <source>
        <dbReference type="EMBL" id="PAK21300.1"/>
    </source>
</evidence>
<evidence type="ECO:0000313" key="3">
    <source>
        <dbReference type="Proteomes" id="UP000216943"/>
    </source>
</evidence>
<dbReference type="Proteomes" id="UP000216943">
    <property type="component" value="Unassembled WGS sequence"/>
</dbReference>
<dbReference type="InterPro" id="IPR023214">
    <property type="entry name" value="HAD_sf"/>
</dbReference>
<dbReference type="EMBL" id="NQNY01000007">
    <property type="protein sequence ID" value="PAK21300.1"/>
    <property type="molecule type" value="Genomic_DNA"/>
</dbReference>
<evidence type="ECO:0000256" key="1">
    <source>
        <dbReference type="ARBA" id="ARBA00034778"/>
    </source>
</evidence>
<dbReference type="InterPro" id="IPR006379">
    <property type="entry name" value="HAD-SF_hydro_IIB"/>
</dbReference>
<dbReference type="NCBIfam" id="TIGR00099">
    <property type="entry name" value="Cof-subfamily"/>
    <property type="match status" value="1"/>
</dbReference>
<reference evidence="3" key="1">
    <citation type="submission" date="2017-08" db="EMBL/GenBank/DDBJ databases">
        <authorList>
            <person name="Alvarez-Ponce D."/>
            <person name="Weitzman C.L."/>
            <person name="Tillett R.L."/>
            <person name="Sandmeier F.C."/>
            <person name="Tracy C.R."/>
        </authorList>
    </citation>
    <scope>NUCLEOTIDE SEQUENCE [LARGE SCALE GENOMIC DNA]</scope>
    <source>
        <strain evidence="3">723</strain>
    </source>
</reference>
<dbReference type="SUPFAM" id="SSF56784">
    <property type="entry name" value="HAD-like"/>
    <property type="match status" value="1"/>
</dbReference>
<dbReference type="GO" id="GO:0000287">
    <property type="term" value="F:magnesium ion binding"/>
    <property type="evidence" value="ECO:0007669"/>
    <property type="project" value="TreeGrafter"/>
</dbReference>
<organism evidence="2 3">
    <name type="scientific">Mycoplasmopsis agassizii</name>
    <dbReference type="NCBI Taxonomy" id="33922"/>
    <lineage>
        <taxon>Bacteria</taxon>
        <taxon>Bacillati</taxon>
        <taxon>Mycoplasmatota</taxon>
        <taxon>Mycoplasmoidales</taxon>
        <taxon>Metamycoplasmataceae</taxon>
        <taxon>Mycoplasmopsis</taxon>
    </lineage>
</organism>
<dbReference type="Gene3D" id="3.30.1240.10">
    <property type="match status" value="1"/>
</dbReference>
<dbReference type="RefSeq" id="WP_095334806.1">
    <property type="nucleotide sequence ID" value="NZ_NQNY01000007.1"/>
</dbReference>
<accession>A0A269TJD8</accession>
<dbReference type="OrthoDB" id="400219at2"/>
<dbReference type="InterPro" id="IPR000150">
    <property type="entry name" value="Cof"/>
</dbReference>
<dbReference type="AlphaFoldDB" id="A0A269TJD8"/>
<evidence type="ECO:0008006" key="4">
    <source>
        <dbReference type="Google" id="ProtNLM"/>
    </source>
</evidence>
<dbReference type="PANTHER" id="PTHR10000">
    <property type="entry name" value="PHOSPHOSERINE PHOSPHATASE"/>
    <property type="match status" value="1"/>
</dbReference>
<dbReference type="PANTHER" id="PTHR10000:SF55">
    <property type="entry name" value="5-AMINO-6-(5-PHOSPHO-D-RIBITYLAMINO)URACIL PHOSPHATASE YCSE"/>
    <property type="match status" value="1"/>
</dbReference>
<protein>
    <recommendedName>
        <fullName evidence="4">COF family HAD hydrolase protein</fullName>
    </recommendedName>
</protein>
<dbReference type="NCBIfam" id="TIGR01484">
    <property type="entry name" value="HAD-SF-IIB"/>
    <property type="match status" value="1"/>
</dbReference>
<dbReference type="GO" id="GO:0016791">
    <property type="term" value="F:phosphatase activity"/>
    <property type="evidence" value="ECO:0007669"/>
    <property type="project" value="TreeGrafter"/>
</dbReference>
<comment type="caution">
    <text evidence="2">The sequence shown here is derived from an EMBL/GenBank/DDBJ whole genome shotgun (WGS) entry which is preliminary data.</text>
</comment>
<proteinExistence type="inferred from homology"/>
<name>A0A269TJD8_9BACT</name>
<comment type="similarity">
    <text evidence="1">Belongs to the HAD-like hydrolase superfamily. Cof family.</text>
</comment>
<gene>
    <name evidence="2" type="ORF">CJJ23_02580</name>
</gene>
<sequence length="269" mass="30449">MKEIEAYFIDLDGTYVDIGHKNVSSANKQSVRQALKQGKKVIFATGRNMTINTMWIINSTNVKDAIFMNGAIIMMDGKIVKESRISSAAVNALNDYFIKTKPFVVLNSLIKKWVHTGKYYLYPLFFLIGTKILPMKALNTFYPVVHKYNIFSFSKKKIQKIVSDLKALNLDISIATSYKDRVIEITSKEASKGLAIEYVLQKYQIDKENAVHIGDSLNDYSAKNYVGKLIAMSDSNESFLKLVDYVGPNHKKSGVAKIIKNNEFYAKIK</sequence>
<dbReference type="Pfam" id="PF08282">
    <property type="entry name" value="Hydrolase_3"/>
    <property type="match status" value="1"/>
</dbReference>
<dbReference type="GO" id="GO:0005829">
    <property type="term" value="C:cytosol"/>
    <property type="evidence" value="ECO:0007669"/>
    <property type="project" value="TreeGrafter"/>
</dbReference>